<protein>
    <submittedName>
        <fullName evidence="1">Zinc-binding domain protein</fullName>
    </submittedName>
</protein>
<evidence type="ECO:0000313" key="1">
    <source>
        <dbReference type="EMBL" id="DAE09750.1"/>
    </source>
</evidence>
<reference evidence="1" key="1">
    <citation type="journal article" date="2021" name="Proc. Natl. Acad. Sci. U.S.A.">
        <title>A Catalog of Tens of Thousands of Viruses from Human Metagenomes Reveals Hidden Associations with Chronic Diseases.</title>
        <authorList>
            <person name="Tisza M.J."/>
            <person name="Buck C.B."/>
        </authorList>
    </citation>
    <scope>NUCLEOTIDE SEQUENCE</scope>
    <source>
        <strain evidence="1">Ctem730</strain>
    </source>
</reference>
<accession>A0A8S5PRQ7</accession>
<name>A0A8S5PRQ7_9CAUD</name>
<proteinExistence type="predicted"/>
<dbReference type="EMBL" id="BK015492">
    <property type="protein sequence ID" value="DAE09750.1"/>
    <property type="molecule type" value="Genomic_DNA"/>
</dbReference>
<organism evidence="1">
    <name type="scientific">Caudovirales sp. ctem730</name>
    <dbReference type="NCBI Taxonomy" id="2825770"/>
    <lineage>
        <taxon>Viruses</taxon>
        <taxon>Duplodnaviria</taxon>
        <taxon>Heunggongvirae</taxon>
        <taxon>Uroviricota</taxon>
        <taxon>Caudoviricetes</taxon>
    </lineage>
</organism>
<sequence length="53" mass="6003">MNKFEIKSDIPVMKFCEFCYETLNQDGTCPTEGCIHNELIELEAGEDNDTSQA</sequence>